<keyword evidence="2" id="KW-1185">Reference proteome</keyword>
<dbReference type="RefSeq" id="WP_092791958.1">
    <property type="nucleotide sequence ID" value="NZ_FOPC01000008.1"/>
</dbReference>
<proteinExistence type="predicted"/>
<protein>
    <submittedName>
        <fullName evidence="1">Uncharacterized protein</fullName>
    </submittedName>
</protein>
<sequence>MKAFQFFPLVFLLLGLFSCQEDELPRAPLLGTWENRIFDETQELWFVESLTFKNDSVMGVEHTVRETETGPTLGYRIISEGWYKLEGTTLQYYYADALIYFGGGSDSDALPYGSKEELSAGIIDFFRIPEGDLTFSQDNNKFEFQEDCWQVNPDRECVEFPLKEYIRVN</sequence>
<evidence type="ECO:0000313" key="1">
    <source>
        <dbReference type="EMBL" id="SFG79492.1"/>
    </source>
</evidence>
<dbReference type="EMBL" id="FOPC01000008">
    <property type="protein sequence ID" value="SFG79492.1"/>
    <property type="molecule type" value="Genomic_DNA"/>
</dbReference>
<dbReference type="Proteomes" id="UP000199642">
    <property type="component" value="Unassembled WGS sequence"/>
</dbReference>
<reference evidence="2" key="1">
    <citation type="submission" date="2016-10" db="EMBL/GenBank/DDBJ databases">
        <authorList>
            <person name="Varghese N."/>
            <person name="Submissions S."/>
        </authorList>
    </citation>
    <scope>NUCLEOTIDE SEQUENCE [LARGE SCALE GENOMIC DNA]</scope>
    <source>
        <strain evidence="2">DSM 19315</strain>
    </source>
</reference>
<name>A0A1I2UQW0_9BACT</name>
<dbReference type="STRING" id="435880.SAMN04487988_10882"/>
<dbReference type="AlphaFoldDB" id="A0A1I2UQW0"/>
<dbReference type="PROSITE" id="PS51257">
    <property type="entry name" value="PROKAR_LIPOPROTEIN"/>
    <property type="match status" value="1"/>
</dbReference>
<accession>A0A1I2UQW0</accession>
<organism evidence="1 2">
    <name type="scientific">Algoriphagus hitonicola</name>
    <dbReference type="NCBI Taxonomy" id="435880"/>
    <lineage>
        <taxon>Bacteria</taxon>
        <taxon>Pseudomonadati</taxon>
        <taxon>Bacteroidota</taxon>
        <taxon>Cytophagia</taxon>
        <taxon>Cytophagales</taxon>
        <taxon>Cyclobacteriaceae</taxon>
        <taxon>Algoriphagus</taxon>
    </lineage>
</organism>
<evidence type="ECO:0000313" key="2">
    <source>
        <dbReference type="Proteomes" id="UP000199642"/>
    </source>
</evidence>
<gene>
    <name evidence="1" type="ORF">SAMN04487988_10882</name>
</gene>
<dbReference type="OrthoDB" id="795172at2"/>